<evidence type="ECO:0000313" key="3">
    <source>
        <dbReference type="EMBL" id="KDS56172.1"/>
    </source>
</evidence>
<sequence>MTLLWIYNLPLKPESGGTERITSLVAKGFSLRGYHCMDILVFDEHTGMMSYRSESIVDLYGFLKKHKVDIVINQIAYSKWLLDMFLDKGGEKWKQEGGKVISCLHFDPKNPSLLHLLKSKYHKTWRDRLYLAKAFVLQKYYKLRQEQEEGSIYNHIYEHSDYFVTLSPTHFPYLRKVMRRADYHKLVAINNPLTFCTISTPDILGKKKNIVLVCARMSEYHKRISLILKTWRLLQKKYPVAGSWDLKIVGEGSDLDYFKEYVRIRKISHLHFEGQQSPEPYYQEASLLLLTSSAEGWGLTITEGLQRGVVPVVMNSSPVFNEMIQNGIDGFITPNNDIKLFAEKIACLMTDAELRRKMQLAALKSAETFSLENTMDKWECKCKISR</sequence>
<dbReference type="Pfam" id="PF00534">
    <property type="entry name" value="Glycos_transf_1"/>
    <property type="match status" value="1"/>
</dbReference>
<dbReference type="AlphaFoldDB" id="A0A078S424"/>
<organism evidence="3 4">
    <name type="scientific">Bacteroides uniformis str. 3978 T3 ii</name>
    <dbReference type="NCBI Taxonomy" id="1339349"/>
    <lineage>
        <taxon>Bacteria</taxon>
        <taxon>Pseudomonadati</taxon>
        <taxon>Bacteroidota</taxon>
        <taxon>Bacteroidia</taxon>
        <taxon>Bacteroidales</taxon>
        <taxon>Bacteroidaceae</taxon>
        <taxon>Bacteroides</taxon>
    </lineage>
</organism>
<accession>A0A078S424</accession>
<feature type="domain" description="Glycosyl transferase family 1" evidence="1">
    <location>
        <begin position="206"/>
        <end position="362"/>
    </location>
</feature>
<evidence type="ECO:0000313" key="2">
    <source>
        <dbReference type="EMBL" id="KDS54513.1"/>
    </source>
</evidence>
<name>A0A078S424_BACUN</name>
<dbReference type="Proteomes" id="UP000028013">
    <property type="component" value="Unassembled WGS sequence"/>
</dbReference>
<dbReference type="EMBL" id="JNHN01000107">
    <property type="protein sequence ID" value="KDS56172.1"/>
    <property type="molecule type" value="Genomic_DNA"/>
</dbReference>
<dbReference type="PANTHER" id="PTHR12526">
    <property type="entry name" value="GLYCOSYLTRANSFERASE"/>
    <property type="match status" value="1"/>
</dbReference>
<comment type="caution">
    <text evidence="3">The sequence shown here is derived from an EMBL/GenBank/DDBJ whole genome shotgun (WGS) entry which is preliminary data.</text>
</comment>
<keyword evidence="3" id="KW-0808">Transferase</keyword>
<dbReference type="SUPFAM" id="SSF53756">
    <property type="entry name" value="UDP-Glycosyltransferase/glycogen phosphorylase"/>
    <property type="match status" value="1"/>
</dbReference>
<proteinExistence type="predicted"/>
<dbReference type="PANTHER" id="PTHR12526:SF628">
    <property type="entry name" value="MANNOSYLGLUCOSYLGLYCERATE SYNTHASE"/>
    <property type="match status" value="1"/>
</dbReference>
<evidence type="ECO:0000313" key="4">
    <source>
        <dbReference type="Proteomes" id="UP000028013"/>
    </source>
</evidence>
<evidence type="ECO:0000259" key="1">
    <source>
        <dbReference type="Pfam" id="PF00534"/>
    </source>
</evidence>
<dbReference type="EMBL" id="JNHN01000127">
    <property type="protein sequence ID" value="KDS54513.1"/>
    <property type="molecule type" value="Genomic_DNA"/>
</dbReference>
<dbReference type="RefSeq" id="WP_035447931.1">
    <property type="nucleotide sequence ID" value="NZ_JNHN01000107.1"/>
</dbReference>
<protein>
    <submittedName>
        <fullName evidence="3">Glycosyl transferases group 1 family protein</fullName>
    </submittedName>
</protein>
<gene>
    <name evidence="3" type="ORF">M094_4142</name>
    <name evidence="2" type="ORF">M094_4304</name>
</gene>
<dbReference type="GO" id="GO:0016757">
    <property type="term" value="F:glycosyltransferase activity"/>
    <property type="evidence" value="ECO:0007669"/>
    <property type="project" value="InterPro"/>
</dbReference>
<reference evidence="3 4" key="1">
    <citation type="submission" date="2014-04" db="EMBL/GenBank/DDBJ databases">
        <authorList>
            <person name="Sears C."/>
            <person name="Carroll K."/>
            <person name="Sack B.R."/>
            <person name="Qadri F."/>
            <person name="Myers L.L."/>
            <person name="Chung G.-T."/>
            <person name="Escheverria P."/>
            <person name="Fraser C.M."/>
            <person name="Sadzewicz L."/>
            <person name="Shefchek K.A."/>
            <person name="Tallon L."/>
            <person name="Das S.P."/>
            <person name="Daugherty S."/>
            <person name="Mongodin E.F."/>
        </authorList>
    </citation>
    <scope>NUCLEOTIDE SEQUENCE [LARGE SCALE GENOMIC DNA]</scope>
    <source>
        <strain evidence="3 4">3978 T3 ii</strain>
    </source>
</reference>
<dbReference type="Gene3D" id="3.40.50.2000">
    <property type="entry name" value="Glycogen Phosphorylase B"/>
    <property type="match status" value="2"/>
</dbReference>
<dbReference type="PATRIC" id="fig|1339349.3.peg.1080"/>
<dbReference type="InterPro" id="IPR001296">
    <property type="entry name" value="Glyco_trans_1"/>
</dbReference>